<evidence type="ECO:0000256" key="3">
    <source>
        <dbReference type="ARBA" id="ARBA00022801"/>
    </source>
</evidence>
<dbReference type="Gene3D" id="3.40.630.10">
    <property type="entry name" value="Zn peptidases"/>
    <property type="match status" value="1"/>
</dbReference>
<dbReference type="PANTHER" id="PTHR43270">
    <property type="entry name" value="BETA-ALA-HIS DIPEPTIDASE"/>
    <property type="match status" value="1"/>
</dbReference>
<dbReference type="GO" id="GO:0046872">
    <property type="term" value="F:metal ion binding"/>
    <property type="evidence" value="ECO:0007669"/>
    <property type="project" value="UniProtKB-KW"/>
</dbReference>
<evidence type="ECO:0000256" key="1">
    <source>
        <dbReference type="ARBA" id="ARBA00022670"/>
    </source>
</evidence>
<evidence type="ECO:0000313" key="4">
    <source>
        <dbReference type="EMBL" id="AIF02525.1"/>
    </source>
</evidence>
<keyword evidence="2" id="KW-0479">Metal-binding</keyword>
<dbReference type="SUPFAM" id="SSF53187">
    <property type="entry name" value="Zn-dependent exopeptidases"/>
    <property type="match status" value="1"/>
</dbReference>
<dbReference type="AlphaFoldDB" id="A0A075GH95"/>
<sequence>MSGAESIDWDQLSEFVEGMWEDSALPSLSDFIRIPALSPAFDDDWAANGHLDATIDLFTGWLETIEMEGLKANVHRLAGRTPLLLCEVPGTGPGEVIFYSHLDKQPEFTGWSEGKGPWTPVREGEWLYGRGAIDDGYGGYSAMLSVMALKQQGIAHPTCRFLIETCEESGSPDLPFYLEELKEELGNPDLVIVLDSGMGDYERFWITESLRGLVGGTLKVAVTSEGVHSGLGSGVIPSSFRIARLLLSRLEEAETGELLPEWLHIEISDQLRSDAGEIVAVLGDAIVSDFPLLDGVKAQHEDMTDALLAQNWMPTLSVTGADGMPPVSAAGNVLRTNTDLKLSVRIPPGVESVPTSVRLKALLEDNPPFGAHVEFEIDTPANGFSAPAMPSALAEALNDASNRTFGNDAMPFYEGGTIPFLAMMQESYPAAHFLVTGCGGPGNNMHGPDEKLHVPTVKSVTQCVSAALAAMADR</sequence>
<dbReference type="InterPro" id="IPR002933">
    <property type="entry name" value="Peptidase_M20"/>
</dbReference>
<dbReference type="Pfam" id="PF01546">
    <property type="entry name" value="Peptidase_M20"/>
    <property type="match status" value="1"/>
</dbReference>
<dbReference type="Gene3D" id="3.30.70.360">
    <property type="match status" value="1"/>
</dbReference>
<dbReference type="GO" id="GO:0006508">
    <property type="term" value="P:proteolysis"/>
    <property type="evidence" value="ECO:0007669"/>
    <property type="project" value="UniProtKB-KW"/>
</dbReference>
<reference evidence="4" key="1">
    <citation type="journal article" date="2014" name="Genome Biol. Evol.">
        <title>Pangenome evidence for extensive interdomain horizontal transfer affecting lineage core and shell genes in uncultured planktonic thaumarchaeota and euryarchaeota.</title>
        <authorList>
            <person name="Deschamps P."/>
            <person name="Zivanovic Y."/>
            <person name="Moreira D."/>
            <person name="Rodriguez-Valera F."/>
            <person name="Lopez-Garcia P."/>
        </authorList>
    </citation>
    <scope>NUCLEOTIDE SEQUENCE</scope>
</reference>
<dbReference type="EMBL" id="KF900653">
    <property type="protein sequence ID" value="AIF02525.1"/>
    <property type="molecule type" value="Genomic_DNA"/>
</dbReference>
<keyword evidence="3" id="KW-0378">Hydrolase</keyword>
<dbReference type="GO" id="GO:0008233">
    <property type="term" value="F:peptidase activity"/>
    <property type="evidence" value="ECO:0007669"/>
    <property type="project" value="UniProtKB-KW"/>
</dbReference>
<name>A0A075GH95_9EURY</name>
<organism evidence="4">
    <name type="scientific">uncultured marine group II/III euryarchaeote KM3_157_F12</name>
    <dbReference type="NCBI Taxonomy" id="1457905"/>
    <lineage>
        <taxon>Archaea</taxon>
        <taxon>Methanobacteriati</taxon>
        <taxon>Methanobacteriota</taxon>
        <taxon>environmental samples</taxon>
    </lineage>
</organism>
<accession>A0A075GH95</accession>
<dbReference type="InterPro" id="IPR051458">
    <property type="entry name" value="Cyt/Met_Dipeptidase"/>
</dbReference>
<dbReference type="PANTHER" id="PTHR43270:SF4">
    <property type="entry name" value="CARNOSINE DIPEPTIDASE 2, ISOFORM A"/>
    <property type="match status" value="1"/>
</dbReference>
<evidence type="ECO:0000256" key="2">
    <source>
        <dbReference type="ARBA" id="ARBA00022723"/>
    </source>
</evidence>
<keyword evidence="1" id="KW-0645">Protease</keyword>
<protein>
    <submittedName>
        <fullName evidence="4">Peptidase M20</fullName>
    </submittedName>
</protein>
<proteinExistence type="predicted"/>